<accession>A0A2C9VMS4</accession>
<evidence type="ECO:0000256" key="1">
    <source>
        <dbReference type="SAM" id="Phobius"/>
    </source>
</evidence>
<keyword evidence="1" id="KW-0812">Transmembrane</keyword>
<sequence>MFTGHSFSKQILISARLNNFGLEIDNMFTGHSFSKQIDGPWSLEEVVYRIYDNGPIVDYYEMGRCIKTAMVVISSCAALISRLLLENIYYSYMLVTVIAELQAYFQLLYHPRDHSFWDVFFIASLQIIIINLKDGNILVLILALLLILKLLFEKFRSYSTPITTELILVLSQNV</sequence>
<gene>
    <name evidence="2" type="ORF">MANES_07G135800</name>
</gene>
<dbReference type="EMBL" id="CM004393">
    <property type="protein sequence ID" value="OAY46331.1"/>
    <property type="molecule type" value="Genomic_DNA"/>
</dbReference>
<organism evidence="2">
    <name type="scientific">Manihot esculenta</name>
    <name type="common">Cassava</name>
    <name type="synonym">Jatropha manihot</name>
    <dbReference type="NCBI Taxonomy" id="3983"/>
    <lineage>
        <taxon>Eukaryota</taxon>
        <taxon>Viridiplantae</taxon>
        <taxon>Streptophyta</taxon>
        <taxon>Embryophyta</taxon>
        <taxon>Tracheophyta</taxon>
        <taxon>Spermatophyta</taxon>
        <taxon>Magnoliopsida</taxon>
        <taxon>eudicotyledons</taxon>
        <taxon>Gunneridae</taxon>
        <taxon>Pentapetalae</taxon>
        <taxon>rosids</taxon>
        <taxon>fabids</taxon>
        <taxon>Malpighiales</taxon>
        <taxon>Euphorbiaceae</taxon>
        <taxon>Crotonoideae</taxon>
        <taxon>Manihoteae</taxon>
        <taxon>Manihot</taxon>
    </lineage>
</organism>
<feature type="transmembrane region" description="Helical" evidence="1">
    <location>
        <begin position="90"/>
        <end position="108"/>
    </location>
</feature>
<name>A0A2C9VMS4_MANES</name>
<evidence type="ECO:0000313" key="2">
    <source>
        <dbReference type="EMBL" id="OAY46331.1"/>
    </source>
</evidence>
<proteinExistence type="predicted"/>
<keyword evidence="1" id="KW-0472">Membrane</keyword>
<protein>
    <submittedName>
        <fullName evidence="2">Uncharacterized protein</fullName>
    </submittedName>
</protein>
<reference evidence="2" key="1">
    <citation type="submission" date="2016-02" db="EMBL/GenBank/DDBJ databases">
        <title>WGS assembly of Manihot esculenta.</title>
        <authorList>
            <person name="Bredeson J.V."/>
            <person name="Prochnik S.E."/>
            <person name="Lyons J.B."/>
            <person name="Schmutz J."/>
            <person name="Grimwood J."/>
            <person name="Vrebalov J."/>
            <person name="Bart R.S."/>
            <person name="Amuge T."/>
            <person name="Ferguson M.E."/>
            <person name="Green R."/>
            <person name="Putnam N."/>
            <person name="Stites J."/>
            <person name="Rounsley S."/>
            <person name="Rokhsar D.S."/>
        </authorList>
    </citation>
    <scope>NUCLEOTIDE SEQUENCE [LARGE SCALE GENOMIC DNA]</scope>
    <source>
        <tissue evidence="2">Leaf</tissue>
    </source>
</reference>
<dbReference type="AlphaFoldDB" id="A0A2C9VMS4"/>
<keyword evidence="1" id="KW-1133">Transmembrane helix</keyword>